<keyword evidence="6" id="KW-1133">Transmembrane helix</keyword>
<dbReference type="SMART" id="SM00283">
    <property type="entry name" value="MA"/>
    <property type="match status" value="1"/>
</dbReference>
<dbReference type="PROSITE" id="PS50192">
    <property type="entry name" value="T_SNARE"/>
    <property type="match status" value="1"/>
</dbReference>
<evidence type="ECO:0000256" key="5">
    <source>
        <dbReference type="ARBA" id="ARBA00022692"/>
    </source>
</evidence>
<comment type="subcellular location">
    <subcellularLocation>
        <location evidence="1">Cell inner membrane</location>
        <topology evidence="1">Multi-pass membrane protein</topology>
    </subcellularLocation>
</comment>
<keyword evidence="8" id="KW-0807">Transducer</keyword>
<dbReference type="PANTHER" id="PTHR32089:SF55">
    <property type="entry name" value="METHYL ACCEPTING SENSORY TRANSDUCER WITH CACHE_2 SMALL MOLECULE BINDING DOMAIN"/>
    <property type="match status" value="1"/>
</dbReference>
<dbReference type="AlphaFoldDB" id="A0A090IH99"/>
<dbReference type="SUPFAM" id="SSF103190">
    <property type="entry name" value="Sensory domain-like"/>
    <property type="match status" value="1"/>
</dbReference>
<dbReference type="PROSITE" id="PS50111">
    <property type="entry name" value="CHEMOTAXIS_TRANSDUC_2"/>
    <property type="match status" value="1"/>
</dbReference>
<dbReference type="Pfam" id="PF00672">
    <property type="entry name" value="HAMP"/>
    <property type="match status" value="1"/>
</dbReference>
<dbReference type="Gene3D" id="3.30.450.20">
    <property type="entry name" value="PAS domain"/>
    <property type="match status" value="2"/>
</dbReference>
<gene>
    <name evidence="10" type="ORF">NVI5450_3709</name>
</gene>
<dbReference type="Gene3D" id="1.10.287.950">
    <property type="entry name" value="Methyl-accepting chemotaxis protein"/>
    <property type="match status" value="1"/>
</dbReference>
<protein>
    <submittedName>
        <fullName evidence="10">Hypothetical methyl-accepting chemotaxis protein</fullName>
    </submittedName>
</protein>
<dbReference type="Proteomes" id="UP000183794">
    <property type="component" value="Unassembled WGS sequence"/>
</dbReference>
<dbReference type="PRINTS" id="PR00260">
    <property type="entry name" value="CHEMTRNSDUCR"/>
</dbReference>
<dbReference type="Pfam" id="PF02743">
    <property type="entry name" value="dCache_1"/>
    <property type="match status" value="1"/>
</dbReference>
<dbReference type="FunFam" id="1.10.287.950:FF:000001">
    <property type="entry name" value="Methyl-accepting chemotaxis sensory transducer"/>
    <property type="match status" value="1"/>
</dbReference>
<dbReference type="PROSITE" id="PS50885">
    <property type="entry name" value="HAMP"/>
    <property type="match status" value="1"/>
</dbReference>
<evidence type="ECO:0000256" key="3">
    <source>
        <dbReference type="ARBA" id="ARBA00022500"/>
    </source>
</evidence>
<evidence type="ECO:0000313" key="10">
    <source>
        <dbReference type="EMBL" id="SGZ11558.1"/>
    </source>
</evidence>
<proteinExistence type="inferred from homology"/>
<dbReference type="CDD" id="cd06225">
    <property type="entry name" value="HAMP"/>
    <property type="match status" value="1"/>
</dbReference>
<reference evidence="10 11" key="1">
    <citation type="submission" date="2016-11" db="EMBL/GenBank/DDBJ databases">
        <authorList>
            <person name="Jaros S."/>
            <person name="Januszkiewicz K."/>
            <person name="Wedrychowicz H."/>
        </authorList>
    </citation>
    <scope>NUCLEOTIDE SEQUENCE [LARGE SCALE GENOMIC DNA]</scope>
    <source>
        <strain evidence="10">NVI 5450</strain>
    </source>
</reference>
<dbReference type="PANTHER" id="PTHR32089">
    <property type="entry name" value="METHYL-ACCEPTING CHEMOTAXIS PROTEIN MCPB"/>
    <property type="match status" value="1"/>
</dbReference>
<dbReference type="InterPro" id="IPR033479">
    <property type="entry name" value="dCache_1"/>
</dbReference>
<dbReference type="InterPro" id="IPR000727">
    <property type="entry name" value="T_SNARE_dom"/>
</dbReference>
<keyword evidence="5" id="KW-0812">Transmembrane</keyword>
<dbReference type="GO" id="GO:0004888">
    <property type="term" value="F:transmembrane signaling receptor activity"/>
    <property type="evidence" value="ECO:0007669"/>
    <property type="project" value="InterPro"/>
</dbReference>
<keyword evidence="3" id="KW-0145">Chemotaxis</keyword>
<dbReference type="EMBL" id="FPLD01000102">
    <property type="protein sequence ID" value="SGZ11558.1"/>
    <property type="molecule type" value="Genomic_DNA"/>
</dbReference>
<dbReference type="GO" id="GO:0005886">
    <property type="term" value="C:plasma membrane"/>
    <property type="evidence" value="ECO:0007669"/>
    <property type="project" value="UniProtKB-SubCell"/>
</dbReference>
<dbReference type="RefSeq" id="WP_045110617.1">
    <property type="nucleotide sequence ID" value="NZ_CAWRBC010000118.1"/>
</dbReference>
<dbReference type="OrthoDB" id="2489132at2"/>
<evidence type="ECO:0000313" key="11">
    <source>
        <dbReference type="Proteomes" id="UP000183794"/>
    </source>
</evidence>
<dbReference type="InterPro" id="IPR029151">
    <property type="entry name" value="Sensor-like_sf"/>
</dbReference>
<evidence type="ECO:0000256" key="2">
    <source>
        <dbReference type="ARBA" id="ARBA00022475"/>
    </source>
</evidence>
<evidence type="ECO:0000256" key="9">
    <source>
        <dbReference type="ARBA" id="ARBA00029447"/>
    </source>
</evidence>
<dbReference type="CDD" id="cd12913">
    <property type="entry name" value="PDC1_MCP_like"/>
    <property type="match status" value="1"/>
</dbReference>
<dbReference type="SMART" id="SM00304">
    <property type="entry name" value="HAMP"/>
    <property type="match status" value="2"/>
</dbReference>
<evidence type="ECO:0000256" key="8">
    <source>
        <dbReference type="ARBA" id="ARBA00023224"/>
    </source>
</evidence>
<evidence type="ECO:0000256" key="7">
    <source>
        <dbReference type="ARBA" id="ARBA00023136"/>
    </source>
</evidence>
<evidence type="ECO:0000256" key="6">
    <source>
        <dbReference type="ARBA" id="ARBA00022989"/>
    </source>
</evidence>
<dbReference type="KEGG" id="mvs:MVIS_2440"/>
<dbReference type="GO" id="GO:0007165">
    <property type="term" value="P:signal transduction"/>
    <property type="evidence" value="ECO:0007669"/>
    <property type="project" value="UniProtKB-KW"/>
</dbReference>
<name>A0A090IH99_9GAMM</name>
<dbReference type="GO" id="GO:0006935">
    <property type="term" value="P:chemotaxis"/>
    <property type="evidence" value="ECO:0007669"/>
    <property type="project" value="UniProtKB-KW"/>
</dbReference>
<dbReference type="InterPro" id="IPR004089">
    <property type="entry name" value="MCPsignal_dom"/>
</dbReference>
<organism evidence="10 11">
    <name type="scientific">Moritella viscosa</name>
    <dbReference type="NCBI Taxonomy" id="80854"/>
    <lineage>
        <taxon>Bacteria</taxon>
        <taxon>Pseudomonadati</taxon>
        <taxon>Pseudomonadota</taxon>
        <taxon>Gammaproteobacteria</taxon>
        <taxon>Alteromonadales</taxon>
        <taxon>Moritellaceae</taxon>
        <taxon>Moritella</taxon>
    </lineage>
</organism>
<dbReference type="CDD" id="cd11386">
    <property type="entry name" value="MCP_signal"/>
    <property type="match status" value="1"/>
</dbReference>
<accession>A0A090IH99</accession>
<dbReference type="SUPFAM" id="SSF58104">
    <property type="entry name" value="Methyl-accepting chemotaxis protein (MCP) signaling domain"/>
    <property type="match status" value="1"/>
</dbReference>
<keyword evidence="4" id="KW-0997">Cell inner membrane</keyword>
<dbReference type="InterPro" id="IPR004090">
    <property type="entry name" value="Chemotax_Me-accpt_rcpt"/>
</dbReference>
<evidence type="ECO:0000256" key="1">
    <source>
        <dbReference type="ARBA" id="ARBA00004429"/>
    </source>
</evidence>
<evidence type="ECO:0000256" key="4">
    <source>
        <dbReference type="ARBA" id="ARBA00022519"/>
    </source>
</evidence>
<dbReference type="HOGENOM" id="CLU_000445_107_19_6"/>
<sequence>MNFLSSFKGRIITVVILLVISSLVISSFISYRQLSTSIVGNIDKYSQLQVDSTANKINSWFQNIKKGLAATAPDFAIPRDDEQLLLMVKQVFLATDANDILAAYEDGKAITAIDGKLSLESYDPRTRDWYKDAKQKGSTIITGIYSDATTGGLMISIAEPFYYNGQFSGALLADIRLETVSNFIKNSSFADTTLNLYDMTGMTIASTDDSQIVGKPMDSANATLTRLKDMISSNEEGTFEFSQDKKTTLAYFTTLNLNDTISWKVAITVDKSSHFIEIEEGLNSALITGFILVIMASIISLLSLNRLYRPILTLKETIVDLANGNADLTRRIDVQSNDDLGQIADAVNKFTLNLQSMMLDISQSTTYISDGIEALRSQTVHNNNVLLEHAAETEQIVVAITEMSSTADSVAQSAAQSATFTQKSTDEAKRSKEVVKGAVFGVAELVTEVDKMALNIQTMNEDTNKINSVLSVIGEIADQTNLLALNAAIEAARAGDQGRGFAVVADEVRTLAARTQQSTSEINDMLTRLRSGADSVVQAMKTTKTSCEQTAETTESVNESLDSMTESVLQINDLGIQIATAAEEQSSVTEEINRNMTTIQHMVQQLTTNSEKTLSSTHNLASSNAQLMGIVSQFKLK</sequence>
<keyword evidence="7" id="KW-0472">Membrane</keyword>
<comment type="similarity">
    <text evidence="9">Belongs to the methyl-accepting chemotaxis (MCP) protein family.</text>
</comment>
<keyword evidence="2" id="KW-1003">Cell membrane</keyword>
<dbReference type="Pfam" id="PF00015">
    <property type="entry name" value="MCPsignal"/>
    <property type="match status" value="1"/>
</dbReference>
<dbReference type="STRING" id="80854.MVIS_2440"/>
<dbReference type="PATRIC" id="fig|80854.5.peg.2598"/>
<dbReference type="InterPro" id="IPR003660">
    <property type="entry name" value="HAMP_dom"/>
</dbReference>